<comment type="similarity">
    <text evidence="1">Belongs to the iron/manganese superoxide dismutase family.</text>
</comment>
<evidence type="ECO:0000256" key="3">
    <source>
        <dbReference type="ARBA" id="ARBA00022723"/>
    </source>
</evidence>
<accession>A0A4Q9P9N1</accession>
<gene>
    <name evidence="7" type="ORF">BD310DRAFT_982668</name>
    <name evidence="6" type="ORF">BD311DRAFT_812541</name>
</gene>
<evidence type="ECO:0000256" key="4">
    <source>
        <dbReference type="ARBA" id="ARBA00023002"/>
    </source>
</evidence>
<proteinExistence type="inferred from homology"/>
<protein>
    <recommendedName>
        <fullName evidence="2">superoxide dismutase</fullName>
        <ecNumber evidence="2">1.15.1.1</ecNumber>
    </recommendedName>
</protein>
<dbReference type="InterPro" id="IPR019831">
    <property type="entry name" value="Mn/Fe_SOD_N"/>
</dbReference>
<dbReference type="STRING" id="114155.A0A4Q9P9N1"/>
<dbReference type="EMBL" id="ML143666">
    <property type="protein sequence ID" value="TBU21207.1"/>
    <property type="molecule type" value="Genomic_DNA"/>
</dbReference>
<dbReference type="Pfam" id="PF00081">
    <property type="entry name" value="Sod_Fe_N"/>
    <property type="match status" value="1"/>
</dbReference>
<keyword evidence="8" id="KW-1185">Reference proteome</keyword>
<evidence type="ECO:0000313" key="6">
    <source>
        <dbReference type="EMBL" id="TBU21207.1"/>
    </source>
</evidence>
<dbReference type="Gene3D" id="1.10.287.990">
    <property type="entry name" value="Fe,Mn superoxide dismutase (SOD) domain"/>
    <property type="match status" value="1"/>
</dbReference>
<evidence type="ECO:0000313" key="7">
    <source>
        <dbReference type="EMBL" id="TBU51370.1"/>
    </source>
</evidence>
<dbReference type="EC" id="1.15.1.1" evidence="2"/>
<evidence type="ECO:0000256" key="1">
    <source>
        <dbReference type="ARBA" id="ARBA00008714"/>
    </source>
</evidence>
<evidence type="ECO:0000256" key="2">
    <source>
        <dbReference type="ARBA" id="ARBA00012682"/>
    </source>
</evidence>
<dbReference type="SUPFAM" id="SSF46609">
    <property type="entry name" value="Fe,Mn superoxide dismutase (SOD), N-terminal domain"/>
    <property type="match status" value="1"/>
</dbReference>
<feature type="domain" description="Manganese/iron superoxide dismutase N-terminal" evidence="5">
    <location>
        <begin position="1"/>
        <end position="48"/>
    </location>
</feature>
<keyword evidence="4" id="KW-0560">Oxidoreductase</keyword>
<sequence>MELLRKKHRQTYVNGLNAAEEAYAKTDSPKERIKLPSALKFNGGGHILGSAIQISSQYPDLVALYTRQVVSALDPTVSTDSKGNILPGDFKPFMENTGEPGGEHIFAAFPTCLYLNTPWGGTLLGPLLKLQDRS</sequence>
<name>A0A4Q9P9N1_9APHY</name>
<dbReference type="GO" id="GO:0046872">
    <property type="term" value="F:metal ion binding"/>
    <property type="evidence" value="ECO:0007669"/>
    <property type="project" value="UniProtKB-KW"/>
</dbReference>
<organism evidence="7 8">
    <name type="scientific">Dichomitus squalens</name>
    <dbReference type="NCBI Taxonomy" id="114155"/>
    <lineage>
        <taxon>Eukaryota</taxon>
        <taxon>Fungi</taxon>
        <taxon>Dikarya</taxon>
        <taxon>Basidiomycota</taxon>
        <taxon>Agaricomycotina</taxon>
        <taxon>Agaricomycetes</taxon>
        <taxon>Polyporales</taxon>
        <taxon>Polyporaceae</taxon>
        <taxon>Dichomitus</taxon>
    </lineage>
</organism>
<dbReference type="Proteomes" id="UP000292082">
    <property type="component" value="Unassembled WGS sequence"/>
</dbReference>
<keyword evidence="3" id="KW-0479">Metal-binding</keyword>
<dbReference type="OrthoDB" id="239262at2759"/>
<dbReference type="GO" id="GO:0004784">
    <property type="term" value="F:superoxide dismutase activity"/>
    <property type="evidence" value="ECO:0007669"/>
    <property type="project" value="UniProtKB-EC"/>
</dbReference>
<evidence type="ECO:0000313" key="8">
    <source>
        <dbReference type="Proteomes" id="UP000292082"/>
    </source>
</evidence>
<dbReference type="Proteomes" id="UP000292957">
    <property type="component" value="Unassembled WGS sequence"/>
</dbReference>
<dbReference type="EMBL" id="ML145333">
    <property type="protein sequence ID" value="TBU51370.1"/>
    <property type="molecule type" value="Genomic_DNA"/>
</dbReference>
<evidence type="ECO:0000259" key="5">
    <source>
        <dbReference type="Pfam" id="PF00081"/>
    </source>
</evidence>
<dbReference type="AlphaFoldDB" id="A0A4Q9P9N1"/>
<dbReference type="InterPro" id="IPR036324">
    <property type="entry name" value="Mn/Fe_SOD_N_sf"/>
</dbReference>
<reference evidence="7 8" key="1">
    <citation type="submission" date="2019-01" db="EMBL/GenBank/DDBJ databases">
        <title>Draft genome sequences of three monokaryotic isolates of the white-rot basidiomycete fungus Dichomitus squalens.</title>
        <authorList>
            <consortium name="DOE Joint Genome Institute"/>
            <person name="Lopez S.C."/>
            <person name="Andreopoulos B."/>
            <person name="Pangilinan J."/>
            <person name="Lipzen A."/>
            <person name="Riley R."/>
            <person name="Ahrendt S."/>
            <person name="Ng V."/>
            <person name="Barry K."/>
            <person name="Daum C."/>
            <person name="Grigoriev I.V."/>
            <person name="Hilden K.S."/>
            <person name="Makela M.R."/>
            <person name="de Vries R.P."/>
        </authorList>
    </citation>
    <scope>NUCLEOTIDE SEQUENCE [LARGE SCALE GENOMIC DNA]</scope>
    <source>
        <strain evidence="7 8">CBS 464.89</strain>
        <strain evidence="6">OM18370.1</strain>
    </source>
</reference>